<organism evidence="2 3">
    <name type="scientific">Paenibacillus vandeheii</name>
    <dbReference type="NCBI Taxonomy" id="3035917"/>
    <lineage>
        <taxon>Bacteria</taxon>
        <taxon>Bacillati</taxon>
        <taxon>Bacillota</taxon>
        <taxon>Bacilli</taxon>
        <taxon>Bacillales</taxon>
        <taxon>Paenibacillaceae</taxon>
        <taxon>Paenibacillus</taxon>
    </lineage>
</organism>
<evidence type="ECO:0000259" key="1">
    <source>
        <dbReference type="Pfam" id="PF02371"/>
    </source>
</evidence>
<keyword evidence="3" id="KW-1185">Reference proteome</keyword>
<comment type="caution">
    <text evidence="2">The sequence shown here is derived from an EMBL/GenBank/DDBJ whole genome shotgun (WGS) entry which is preliminary data.</text>
</comment>
<dbReference type="PANTHER" id="PTHR33055:SF13">
    <property type="entry name" value="TRANSPOSASE"/>
    <property type="match status" value="1"/>
</dbReference>
<accession>A0ABT8J6N0</accession>
<dbReference type="PANTHER" id="PTHR33055">
    <property type="entry name" value="TRANSPOSASE FOR INSERTION SEQUENCE ELEMENT IS1111A"/>
    <property type="match status" value="1"/>
</dbReference>
<feature type="non-terminal residue" evidence="2">
    <location>
        <position position="1"/>
    </location>
</feature>
<protein>
    <submittedName>
        <fullName evidence="2">Transposase</fullName>
    </submittedName>
</protein>
<feature type="domain" description="Transposase IS116/IS110/IS902 C-terminal" evidence="1">
    <location>
        <begin position="6"/>
        <end position="42"/>
    </location>
</feature>
<dbReference type="Proteomes" id="UP001174205">
    <property type="component" value="Unassembled WGS sequence"/>
</dbReference>
<dbReference type="EMBL" id="JAROCD010000003">
    <property type="protein sequence ID" value="MDN4600675.1"/>
    <property type="molecule type" value="Genomic_DNA"/>
</dbReference>
<proteinExistence type="predicted"/>
<gene>
    <name evidence="2" type="ORF">P5G61_05515</name>
</gene>
<reference evidence="2" key="1">
    <citation type="submission" date="2023-03" db="EMBL/GenBank/DDBJ databases">
        <title>MT1 and MT2 Draft Genomes of Novel Species.</title>
        <authorList>
            <person name="Venkateswaran K."/>
        </authorList>
    </citation>
    <scope>NUCLEOTIDE SEQUENCE</scope>
    <source>
        <strain evidence="2">F6_3S_P_1C</strain>
    </source>
</reference>
<evidence type="ECO:0000313" key="2">
    <source>
        <dbReference type="EMBL" id="MDN4600675.1"/>
    </source>
</evidence>
<dbReference type="InterPro" id="IPR003346">
    <property type="entry name" value="Transposase_20"/>
</dbReference>
<dbReference type="InterPro" id="IPR047650">
    <property type="entry name" value="Transpos_IS110"/>
</dbReference>
<dbReference type="Pfam" id="PF02371">
    <property type="entry name" value="Transposase_20"/>
    <property type="match status" value="1"/>
</dbReference>
<name>A0ABT8J6N0_9BACL</name>
<evidence type="ECO:0000313" key="3">
    <source>
        <dbReference type="Proteomes" id="UP001174205"/>
    </source>
</evidence>
<sequence>KFTATSTRITKRGSKRLRRSLYLAVRCGMRKNANARIRSYYEKKRNEGKPYKVAVIACANKLLHHIFAILKKGQPYQA</sequence>
<dbReference type="RefSeq" id="WP_301245273.1">
    <property type="nucleotide sequence ID" value="NZ_JAROCD010000003.1"/>
</dbReference>